<dbReference type="InterPro" id="IPR010982">
    <property type="entry name" value="Lambda_DNA-bd_dom_sf"/>
</dbReference>
<dbReference type="SUPFAM" id="SSF47413">
    <property type="entry name" value="lambda repressor-like DNA-binding domains"/>
    <property type="match status" value="1"/>
</dbReference>
<comment type="caution">
    <text evidence="1">The sequence shown here is derived from an EMBL/GenBank/DDBJ whole genome shotgun (WGS) entry which is preliminary data.</text>
</comment>
<gene>
    <name evidence="1" type="ORF">GGR04_004028</name>
</gene>
<organism evidence="1 2">
    <name type="scientific">Aureimonas pseudogalii</name>
    <dbReference type="NCBI Taxonomy" id="1744844"/>
    <lineage>
        <taxon>Bacteria</taxon>
        <taxon>Pseudomonadati</taxon>
        <taxon>Pseudomonadota</taxon>
        <taxon>Alphaproteobacteria</taxon>
        <taxon>Hyphomicrobiales</taxon>
        <taxon>Aurantimonadaceae</taxon>
        <taxon>Aureimonas</taxon>
    </lineage>
</organism>
<protein>
    <recommendedName>
        <fullName evidence="3">DUF2442 domain-containing protein</fullName>
    </recommendedName>
</protein>
<sequence length="172" mass="18478">MTNALPRILTVAPSPRGWPTVGIDWSDGSSSSVNLGGWIKTGGPILAPLMDPKTFFEVQVGYGGTSLFWEDPDGDLAIDAIHLRKLYEEQQGMTTAQLVNWQAEIGLSNQEAAEFLGIGLSTWNGYKAGATIPATVGMVCRAALRDPILMQAHYRPRKPGRPSQVVTAGSQP</sequence>
<proteinExistence type="predicted"/>
<dbReference type="EMBL" id="JACIEK010000015">
    <property type="protein sequence ID" value="MBB4000152.1"/>
    <property type="molecule type" value="Genomic_DNA"/>
</dbReference>
<evidence type="ECO:0008006" key="3">
    <source>
        <dbReference type="Google" id="ProtNLM"/>
    </source>
</evidence>
<dbReference type="AlphaFoldDB" id="A0A7W6MLU2"/>
<reference evidence="1 2" key="1">
    <citation type="submission" date="2020-08" db="EMBL/GenBank/DDBJ databases">
        <title>Genomic Encyclopedia of Type Strains, Phase IV (KMG-IV): sequencing the most valuable type-strain genomes for metagenomic binning, comparative biology and taxonomic classification.</title>
        <authorList>
            <person name="Goeker M."/>
        </authorList>
    </citation>
    <scope>NUCLEOTIDE SEQUENCE [LARGE SCALE GENOMIC DNA]</scope>
    <source>
        <strain evidence="1 2">DSM 102238</strain>
    </source>
</reference>
<dbReference type="GO" id="GO:0003677">
    <property type="term" value="F:DNA binding"/>
    <property type="evidence" value="ECO:0007669"/>
    <property type="project" value="InterPro"/>
</dbReference>
<evidence type="ECO:0000313" key="2">
    <source>
        <dbReference type="Proteomes" id="UP000542776"/>
    </source>
</evidence>
<dbReference type="SUPFAM" id="SSF143880">
    <property type="entry name" value="NE0471 N-terminal domain-like"/>
    <property type="match status" value="1"/>
</dbReference>
<dbReference type="Gene3D" id="1.10.260.40">
    <property type="entry name" value="lambda repressor-like DNA-binding domains"/>
    <property type="match status" value="1"/>
</dbReference>
<dbReference type="Gene3D" id="3.30.2020.10">
    <property type="entry name" value="NE0471-like N-terminal domain"/>
    <property type="match status" value="1"/>
</dbReference>
<name>A0A7W6MLU2_9HYPH</name>
<dbReference type="RefSeq" id="WP_183201748.1">
    <property type="nucleotide sequence ID" value="NZ_JACIEK010000015.1"/>
</dbReference>
<dbReference type="Proteomes" id="UP000542776">
    <property type="component" value="Unassembled WGS sequence"/>
</dbReference>
<evidence type="ECO:0000313" key="1">
    <source>
        <dbReference type="EMBL" id="MBB4000152.1"/>
    </source>
</evidence>
<keyword evidence="2" id="KW-1185">Reference proteome</keyword>
<dbReference type="InterPro" id="IPR036782">
    <property type="entry name" value="NE0471-like_N"/>
</dbReference>
<accession>A0A7W6MLU2</accession>